<dbReference type="GO" id="GO:0005524">
    <property type="term" value="F:ATP binding"/>
    <property type="evidence" value="ECO:0007669"/>
    <property type="project" value="InterPro"/>
</dbReference>
<dbReference type="InterPro" id="IPR027417">
    <property type="entry name" value="P-loop_NTPase"/>
</dbReference>
<dbReference type="InterPro" id="IPR041685">
    <property type="entry name" value="AAA_GajA/Old/RecF-like"/>
</dbReference>
<dbReference type="Pfam" id="PF13304">
    <property type="entry name" value="AAA_21"/>
    <property type="match status" value="1"/>
</dbReference>
<dbReference type="InterPro" id="IPR051396">
    <property type="entry name" value="Bact_Antivir_Def_Nuclease"/>
</dbReference>
<protein>
    <submittedName>
        <fullName evidence="3">DNA replication and repair protein RecF</fullName>
    </submittedName>
</protein>
<dbReference type="PANTHER" id="PTHR43581:SF4">
    <property type="entry name" value="ATP_GTP PHOSPHATASE"/>
    <property type="match status" value="1"/>
</dbReference>
<keyword evidence="4" id="KW-1185">Reference proteome</keyword>
<dbReference type="EMBL" id="CP042425">
    <property type="protein sequence ID" value="QEL15491.1"/>
    <property type="molecule type" value="Genomic_DNA"/>
</dbReference>
<gene>
    <name evidence="3" type="primary">recF_2</name>
    <name evidence="3" type="ORF">PX52LOC_02414</name>
</gene>
<dbReference type="Proteomes" id="UP000324974">
    <property type="component" value="Chromosome"/>
</dbReference>
<dbReference type="SUPFAM" id="SSF52540">
    <property type="entry name" value="P-loop containing nucleoside triphosphate hydrolases"/>
    <property type="match status" value="1"/>
</dbReference>
<dbReference type="AlphaFoldDB" id="A0A5C1A8E6"/>
<name>A0A5C1A8E6_9BACT</name>
<evidence type="ECO:0000313" key="4">
    <source>
        <dbReference type="Proteomes" id="UP000324974"/>
    </source>
</evidence>
<dbReference type="RefSeq" id="WP_168218933.1">
    <property type="nucleotide sequence ID" value="NZ_CP042425.1"/>
</dbReference>
<dbReference type="KEGG" id="lrs:PX52LOC_02414"/>
<feature type="domain" description="Endonuclease GajA/Old nuclease/RecF-like AAA" evidence="1">
    <location>
        <begin position="21"/>
        <end position="98"/>
    </location>
</feature>
<reference evidence="4" key="1">
    <citation type="submission" date="2019-08" db="EMBL/GenBank/DDBJ databases">
        <title>Limnoglobus roseus gen. nov., sp. nov., a novel freshwater planctomycete with a giant genome from the family Gemmataceae.</title>
        <authorList>
            <person name="Kulichevskaya I.S."/>
            <person name="Naumoff D.G."/>
            <person name="Miroshnikov K."/>
            <person name="Ivanova A."/>
            <person name="Philippov D.A."/>
            <person name="Hakobyan A."/>
            <person name="Rijpstra I.C."/>
            <person name="Sinninghe Damste J.S."/>
            <person name="Liesack W."/>
            <person name="Dedysh S.N."/>
        </authorList>
    </citation>
    <scope>NUCLEOTIDE SEQUENCE [LARGE SCALE GENOMIC DNA]</scope>
    <source>
        <strain evidence="4">PX52</strain>
    </source>
</reference>
<evidence type="ECO:0000313" key="3">
    <source>
        <dbReference type="EMBL" id="QEL15491.1"/>
    </source>
</evidence>
<evidence type="ECO:0000259" key="1">
    <source>
        <dbReference type="Pfam" id="PF13175"/>
    </source>
</evidence>
<accession>A0A5C1A8E6</accession>
<dbReference type="GO" id="GO:0016887">
    <property type="term" value="F:ATP hydrolysis activity"/>
    <property type="evidence" value="ECO:0007669"/>
    <property type="project" value="InterPro"/>
</dbReference>
<evidence type="ECO:0000259" key="2">
    <source>
        <dbReference type="Pfam" id="PF13304"/>
    </source>
</evidence>
<dbReference type="Gene3D" id="3.40.50.300">
    <property type="entry name" value="P-loop containing nucleotide triphosphate hydrolases"/>
    <property type="match status" value="2"/>
</dbReference>
<organism evidence="3 4">
    <name type="scientific">Limnoglobus roseus</name>
    <dbReference type="NCBI Taxonomy" id="2598579"/>
    <lineage>
        <taxon>Bacteria</taxon>
        <taxon>Pseudomonadati</taxon>
        <taxon>Planctomycetota</taxon>
        <taxon>Planctomycetia</taxon>
        <taxon>Gemmatales</taxon>
        <taxon>Gemmataceae</taxon>
        <taxon>Limnoglobus</taxon>
    </lineage>
</organism>
<dbReference type="Pfam" id="PF13175">
    <property type="entry name" value="AAA_15"/>
    <property type="match status" value="1"/>
</dbReference>
<feature type="domain" description="ATPase AAA-type core" evidence="2">
    <location>
        <begin position="118"/>
        <end position="361"/>
    </location>
</feature>
<sequence>MNEKTPRTPFEFLSQTGRCALSRIGVSNFRSFGPDGFVLEGLKKINLLVGKNNAGKSNVLQAIDLFAASQKTRNVEVERFSRHHDTEGELKFHLAVDHDWLLDGLALGGDASSDLAAKFPTGIPISARKDSSLAESPNNLNELVRDGRRFREWERIVQARDKQRSSQYRSPQDLTNDILATVRERVREAASELFKQSLMLPVFRQLTSPTTGGDSAPRDTRPRAAHSSVIVCNGAGVISDLRDRQHTEVGEETKEESFVKLQTFVRKLIGDERLTIEVPPQSDVLILRSHGLRRELKDFGTGLHHLVILCAALAMYSRSVVYLEEPEVHLHPDLQRHFLRFIREQTDNLYFVTTHSNVLLDEFGTEKVAVYHVEHDTRQSRVARVSSPAHGRSVLRDLGYSASDLLQTNGVIWVEGPSDRIYLLKWLKLVDDQLIENLHFSFAFLGGSSIKHFGFDDVPPSDADNADGERVASLIEIIRINPNHHVVIDRDEDEGVPPTKAATREAMRQLGDKVWLTAGREVENYVPVGCIQEALGGRYARLESLTFGASEHIGACLHRDTSFPKTYDKVSCAREFTAKMNVNSLLILDLRAQIDRLAERIRGWNKSHYALMS</sequence>
<dbReference type="PANTHER" id="PTHR43581">
    <property type="entry name" value="ATP/GTP PHOSPHATASE"/>
    <property type="match status" value="1"/>
</dbReference>
<dbReference type="InterPro" id="IPR003959">
    <property type="entry name" value="ATPase_AAA_core"/>
</dbReference>
<proteinExistence type="predicted"/>